<dbReference type="InterPro" id="IPR032819">
    <property type="entry name" value="TruB_C"/>
</dbReference>
<dbReference type="Pfam" id="PF09157">
    <property type="entry name" value="TruB-C_2"/>
    <property type="match status" value="1"/>
</dbReference>
<reference evidence="10" key="1">
    <citation type="submission" date="2017-09" db="EMBL/GenBank/DDBJ databases">
        <authorList>
            <person name="Varghese N."/>
            <person name="Submissions S."/>
        </authorList>
    </citation>
    <scope>NUCLEOTIDE SEQUENCE [LARGE SCALE GENOMIC DNA]</scope>
    <source>
        <strain evidence="10">DSM 15103</strain>
    </source>
</reference>
<dbReference type="InterPro" id="IPR014780">
    <property type="entry name" value="tRNA_psdUridine_synth_TruB"/>
</dbReference>
<name>A0A285MYN4_9AQUI</name>
<evidence type="ECO:0000259" key="8">
    <source>
        <dbReference type="Pfam" id="PF16198"/>
    </source>
</evidence>
<gene>
    <name evidence="5" type="primary">truB</name>
    <name evidence="9" type="ORF">SAMN06265182_0088</name>
</gene>
<proteinExistence type="inferred from homology"/>
<feature type="domain" description="tRNA pseudouridine synthase II TruB subfamily 1 C-terminal" evidence="7">
    <location>
        <begin position="239"/>
        <end position="293"/>
    </location>
</feature>
<evidence type="ECO:0000256" key="1">
    <source>
        <dbReference type="ARBA" id="ARBA00000385"/>
    </source>
</evidence>
<dbReference type="InterPro" id="IPR036974">
    <property type="entry name" value="PUA_sf"/>
</dbReference>
<keyword evidence="3 5" id="KW-0819">tRNA processing</keyword>
<dbReference type="GO" id="GO:0160148">
    <property type="term" value="F:tRNA pseudouridine(55) synthase activity"/>
    <property type="evidence" value="ECO:0007669"/>
    <property type="project" value="UniProtKB-EC"/>
</dbReference>
<dbReference type="SUPFAM" id="SSF88697">
    <property type="entry name" value="PUA domain-like"/>
    <property type="match status" value="1"/>
</dbReference>
<feature type="active site" description="Nucleophile" evidence="5">
    <location>
        <position position="45"/>
    </location>
</feature>
<keyword evidence="4 5" id="KW-0413">Isomerase</keyword>
<comment type="catalytic activity">
    <reaction evidence="1 5">
        <text>uridine(55) in tRNA = pseudouridine(55) in tRNA</text>
        <dbReference type="Rhea" id="RHEA:42532"/>
        <dbReference type="Rhea" id="RHEA-COMP:10101"/>
        <dbReference type="Rhea" id="RHEA-COMP:10102"/>
        <dbReference type="ChEBI" id="CHEBI:65314"/>
        <dbReference type="ChEBI" id="CHEBI:65315"/>
        <dbReference type="EC" id="5.4.99.25"/>
    </reaction>
</comment>
<evidence type="ECO:0000313" key="10">
    <source>
        <dbReference type="Proteomes" id="UP000219036"/>
    </source>
</evidence>
<evidence type="ECO:0000259" key="7">
    <source>
        <dbReference type="Pfam" id="PF09157"/>
    </source>
</evidence>
<dbReference type="GO" id="GO:0003723">
    <property type="term" value="F:RNA binding"/>
    <property type="evidence" value="ECO:0007669"/>
    <property type="project" value="InterPro"/>
</dbReference>
<dbReference type="GO" id="GO:0031119">
    <property type="term" value="P:tRNA pseudouridine synthesis"/>
    <property type="evidence" value="ECO:0007669"/>
    <property type="project" value="UniProtKB-UniRule"/>
</dbReference>
<keyword evidence="10" id="KW-1185">Reference proteome</keyword>
<dbReference type="HAMAP" id="MF_01080">
    <property type="entry name" value="TruB_bact"/>
    <property type="match status" value="1"/>
</dbReference>
<dbReference type="PANTHER" id="PTHR13767">
    <property type="entry name" value="TRNA-PSEUDOURIDINE SYNTHASE"/>
    <property type="match status" value="1"/>
</dbReference>
<dbReference type="Proteomes" id="UP000219036">
    <property type="component" value="Unassembled WGS sequence"/>
</dbReference>
<dbReference type="InterPro" id="IPR015947">
    <property type="entry name" value="PUA-like_sf"/>
</dbReference>
<sequence length="295" mass="33520">MNMDGILLIDKPVNITSNYLVQKIKKHLKKITGKDIKVGHTGTLDYFASGLMVITVGKATRLTEYFQGLDKEYIATGELGKTTDTYDREGKVIEEKECSITEEKLKEIILSFKKTYPQIPPPYSAKRIGGKRAYQLAKKGVKPQLKPKIVTIYSIDIIDINLPFFTVKIHCSSGTYIRTVIKEIGDKVGCGAYVVELRRTKVGRFSIEEAVRLEDFLQMTKEDIENKLISMKDALYFLPEIVLDYGFDERFMKGQRFKVRAEQKGIVKVIDREGKLLGIGNIKEDMILQPVKVLV</sequence>
<dbReference type="InterPro" id="IPR020103">
    <property type="entry name" value="PsdUridine_synth_cat_dom_sf"/>
</dbReference>
<dbReference type="EC" id="5.4.99.25" evidence="5"/>
<accession>A0A285MYN4</accession>
<dbReference type="Gene3D" id="3.30.2350.10">
    <property type="entry name" value="Pseudouridine synthase"/>
    <property type="match status" value="1"/>
</dbReference>
<feature type="domain" description="Pseudouridine synthase II N-terminal" evidence="6">
    <location>
        <begin position="30"/>
        <end position="177"/>
    </location>
</feature>
<dbReference type="NCBIfam" id="TIGR00431">
    <property type="entry name" value="TruB"/>
    <property type="match status" value="1"/>
</dbReference>
<dbReference type="EMBL" id="OBEI01000001">
    <property type="protein sequence ID" value="SNZ02319.1"/>
    <property type="molecule type" value="Genomic_DNA"/>
</dbReference>
<dbReference type="InterPro" id="IPR002501">
    <property type="entry name" value="PsdUridine_synth_N"/>
</dbReference>
<evidence type="ECO:0000256" key="5">
    <source>
        <dbReference type="HAMAP-Rule" id="MF_01080"/>
    </source>
</evidence>
<comment type="similarity">
    <text evidence="2 5">Belongs to the pseudouridine synthase TruB family. Type 1 subfamily.</text>
</comment>
<comment type="function">
    <text evidence="5">Responsible for synthesis of pseudouridine from uracil-55 in the psi GC loop of transfer RNAs.</text>
</comment>
<dbReference type="AlphaFoldDB" id="A0A285MYN4"/>
<dbReference type="SUPFAM" id="SSF55120">
    <property type="entry name" value="Pseudouridine synthase"/>
    <property type="match status" value="1"/>
</dbReference>
<protein>
    <recommendedName>
        <fullName evidence="5">tRNA pseudouridine synthase B</fullName>
        <ecNumber evidence="5">5.4.99.25</ecNumber>
    </recommendedName>
    <alternativeName>
        <fullName evidence="5">tRNA pseudouridine(55) synthase</fullName>
        <shortName evidence="5">Psi55 synthase</shortName>
    </alternativeName>
    <alternativeName>
        <fullName evidence="5">tRNA pseudouridylate synthase</fullName>
    </alternativeName>
    <alternativeName>
        <fullName evidence="5">tRNA-uridine isomerase</fullName>
    </alternativeName>
</protein>
<evidence type="ECO:0000256" key="4">
    <source>
        <dbReference type="ARBA" id="ARBA00023235"/>
    </source>
</evidence>
<dbReference type="GO" id="GO:1990481">
    <property type="term" value="P:mRNA pseudouridine synthesis"/>
    <property type="evidence" value="ECO:0007669"/>
    <property type="project" value="TreeGrafter"/>
</dbReference>
<evidence type="ECO:0000259" key="6">
    <source>
        <dbReference type="Pfam" id="PF01509"/>
    </source>
</evidence>
<organism evidence="9 10">
    <name type="scientific">Persephonella hydrogeniphila</name>
    <dbReference type="NCBI Taxonomy" id="198703"/>
    <lineage>
        <taxon>Bacteria</taxon>
        <taxon>Pseudomonadati</taxon>
        <taxon>Aquificota</taxon>
        <taxon>Aquificia</taxon>
        <taxon>Aquificales</taxon>
        <taxon>Hydrogenothermaceae</taxon>
        <taxon>Persephonella</taxon>
    </lineage>
</organism>
<feature type="domain" description="tRNA pseudouridylate synthase B C-terminal" evidence="8">
    <location>
        <begin position="178"/>
        <end position="223"/>
    </location>
</feature>
<dbReference type="InterPro" id="IPR015240">
    <property type="entry name" value="tRNA_sdUridine_synth_fam1_C"/>
</dbReference>
<dbReference type="CDD" id="cd02573">
    <property type="entry name" value="PseudoU_synth_EcTruB"/>
    <property type="match status" value="1"/>
</dbReference>
<dbReference type="Pfam" id="PF01509">
    <property type="entry name" value="TruB_N"/>
    <property type="match status" value="1"/>
</dbReference>
<evidence type="ECO:0000256" key="2">
    <source>
        <dbReference type="ARBA" id="ARBA00005642"/>
    </source>
</evidence>
<dbReference type="Gene3D" id="2.30.130.10">
    <property type="entry name" value="PUA domain"/>
    <property type="match status" value="1"/>
</dbReference>
<dbReference type="Pfam" id="PF16198">
    <property type="entry name" value="TruB_C_2"/>
    <property type="match status" value="1"/>
</dbReference>
<dbReference type="PANTHER" id="PTHR13767:SF2">
    <property type="entry name" value="PSEUDOURIDYLATE SYNTHASE TRUB1"/>
    <property type="match status" value="1"/>
</dbReference>
<evidence type="ECO:0000313" key="9">
    <source>
        <dbReference type="EMBL" id="SNZ02319.1"/>
    </source>
</evidence>
<evidence type="ECO:0000256" key="3">
    <source>
        <dbReference type="ARBA" id="ARBA00022694"/>
    </source>
</evidence>